<comment type="caution">
    <text evidence="2">The sequence shown here is derived from an EMBL/GenBank/DDBJ whole genome shotgun (WGS) entry which is preliminary data.</text>
</comment>
<name>A0A9P5PBS3_9AGAR</name>
<dbReference type="AlphaFoldDB" id="A0A9P5PBS3"/>
<proteinExistence type="predicted"/>
<feature type="region of interest" description="Disordered" evidence="1">
    <location>
        <begin position="85"/>
        <end position="139"/>
    </location>
</feature>
<protein>
    <submittedName>
        <fullName evidence="2">Uncharacterized protein</fullName>
    </submittedName>
</protein>
<gene>
    <name evidence="2" type="ORF">BDP27DRAFT_1371607</name>
</gene>
<feature type="compositionally biased region" description="Low complexity" evidence="1">
    <location>
        <begin position="100"/>
        <end position="114"/>
    </location>
</feature>
<evidence type="ECO:0000256" key="1">
    <source>
        <dbReference type="SAM" id="MobiDB-lite"/>
    </source>
</evidence>
<keyword evidence="3" id="KW-1185">Reference proteome</keyword>
<organism evidence="2 3">
    <name type="scientific">Rhodocollybia butyracea</name>
    <dbReference type="NCBI Taxonomy" id="206335"/>
    <lineage>
        <taxon>Eukaryota</taxon>
        <taxon>Fungi</taxon>
        <taxon>Dikarya</taxon>
        <taxon>Basidiomycota</taxon>
        <taxon>Agaricomycotina</taxon>
        <taxon>Agaricomycetes</taxon>
        <taxon>Agaricomycetidae</taxon>
        <taxon>Agaricales</taxon>
        <taxon>Marasmiineae</taxon>
        <taxon>Omphalotaceae</taxon>
        <taxon>Rhodocollybia</taxon>
    </lineage>
</organism>
<feature type="region of interest" description="Disordered" evidence="1">
    <location>
        <begin position="212"/>
        <end position="238"/>
    </location>
</feature>
<feature type="compositionally biased region" description="Basic and acidic residues" evidence="1">
    <location>
        <begin position="115"/>
        <end position="126"/>
    </location>
</feature>
<reference evidence="2" key="1">
    <citation type="submission" date="2020-11" db="EMBL/GenBank/DDBJ databases">
        <authorList>
            <consortium name="DOE Joint Genome Institute"/>
            <person name="Ahrendt S."/>
            <person name="Riley R."/>
            <person name="Andreopoulos W."/>
            <person name="Labutti K."/>
            <person name="Pangilinan J."/>
            <person name="Ruiz-Duenas F.J."/>
            <person name="Barrasa J.M."/>
            <person name="Sanchez-Garcia M."/>
            <person name="Camarero S."/>
            <person name="Miyauchi S."/>
            <person name="Serrano A."/>
            <person name="Linde D."/>
            <person name="Babiker R."/>
            <person name="Drula E."/>
            <person name="Ayuso-Fernandez I."/>
            <person name="Pacheco R."/>
            <person name="Padilla G."/>
            <person name="Ferreira P."/>
            <person name="Barriuso J."/>
            <person name="Kellner H."/>
            <person name="Castanera R."/>
            <person name="Alfaro M."/>
            <person name="Ramirez L."/>
            <person name="Pisabarro A.G."/>
            <person name="Kuo A."/>
            <person name="Tritt A."/>
            <person name="Lipzen A."/>
            <person name="He G."/>
            <person name="Yan M."/>
            <person name="Ng V."/>
            <person name="Cullen D."/>
            <person name="Martin F."/>
            <person name="Rosso M.-N."/>
            <person name="Henrissat B."/>
            <person name="Hibbett D."/>
            <person name="Martinez A.T."/>
            <person name="Grigoriev I.V."/>
        </authorList>
    </citation>
    <scope>NUCLEOTIDE SEQUENCE</scope>
    <source>
        <strain evidence="2">AH 40177</strain>
    </source>
</reference>
<dbReference type="EMBL" id="JADNRY010000308">
    <property type="protein sequence ID" value="KAF9059345.1"/>
    <property type="molecule type" value="Genomic_DNA"/>
</dbReference>
<dbReference type="OrthoDB" id="3060808at2759"/>
<dbReference type="Proteomes" id="UP000772434">
    <property type="component" value="Unassembled WGS sequence"/>
</dbReference>
<evidence type="ECO:0000313" key="2">
    <source>
        <dbReference type="EMBL" id="KAF9059345.1"/>
    </source>
</evidence>
<evidence type="ECO:0000313" key="3">
    <source>
        <dbReference type="Proteomes" id="UP000772434"/>
    </source>
</evidence>
<sequence length="468" mass="52613">MYNNLQCPMLTKDDYQELKNAAFSFLHDDSFGLVEIEEVMLKFFGSQDEREKNEEAKAWALYWTALSIHKEIIRDGLGDPMPVFPAASLSGDSEMEVDGSTSSQSQLSNTLLQNPDDRATERENRRVNNISPRKVNGVGKPLDDLSGRLMIVRHENNSKGKPTQYYYCIACDNRQANGSRSRILDHASACQALQREWPNEYNEVQNALCKNSGENTATGKAPAPAVREKKRKLENENEGRVPVAFATTTPASSSSSESRYAIEFYTNGTAPEVYEQKLGIKLFSVSPSEMCDEQDASRTSGFNTAKRNGLTGKNIIRMVQLQQYWRYGFLDRKYSHSASLSLPKLKVPSDSIQLPAPTLNDLLNPADPLEPEESMFDVRDPYGVEKLERDEADDDLDESPWVSRVGSLERLEIENLVDLNAPKLRARFEERLAVTKPITKDKSSEASTSTAVKWTDKDAQWDAKGISW</sequence>
<accession>A0A9P5PBS3</accession>